<accession>A0A430FMG9</accession>
<dbReference type="NCBIfam" id="TIGR03544">
    <property type="entry name" value="DivI1A_domain"/>
    <property type="match status" value="1"/>
</dbReference>
<evidence type="ECO:0000256" key="7">
    <source>
        <dbReference type="ARBA" id="ARBA00031737"/>
    </source>
</evidence>
<proteinExistence type="predicted"/>
<keyword evidence="3" id="KW-0963">Cytoplasm</keyword>
<dbReference type="EMBL" id="QXGL01000001">
    <property type="protein sequence ID" value="RSX53970.1"/>
    <property type="molecule type" value="Genomic_DNA"/>
</dbReference>
<dbReference type="RefSeq" id="WP_125979266.1">
    <property type="nucleotide sequence ID" value="NZ_QXGL01000001.1"/>
</dbReference>
<dbReference type="InterPro" id="IPR007793">
    <property type="entry name" value="DivIVA_fam"/>
</dbReference>
<dbReference type="Pfam" id="PF05103">
    <property type="entry name" value="DivIVA"/>
    <property type="match status" value="1"/>
</dbReference>
<keyword evidence="4" id="KW-0132">Cell division</keyword>
<evidence type="ECO:0000256" key="1">
    <source>
        <dbReference type="ARBA" id="ARBA00004496"/>
    </source>
</evidence>
<dbReference type="InterPro" id="IPR019933">
    <property type="entry name" value="DivIVA_domain"/>
</dbReference>
<name>A0A430FMG9_9BIFI</name>
<evidence type="ECO:0000256" key="3">
    <source>
        <dbReference type="ARBA" id="ARBA00022490"/>
    </source>
</evidence>
<evidence type="ECO:0000256" key="5">
    <source>
        <dbReference type="ARBA" id="ARBA00023054"/>
    </source>
</evidence>
<keyword evidence="6" id="KW-0131">Cell cycle</keyword>
<evidence type="ECO:0000256" key="4">
    <source>
        <dbReference type="ARBA" id="ARBA00022618"/>
    </source>
</evidence>
<evidence type="ECO:0000313" key="8">
    <source>
        <dbReference type="EMBL" id="RSX53970.1"/>
    </source>
</evidence>
<keyword evidence="9" id="KW-1185">Reference proteome</keyword>
<organism evidence="8 9">
    <name type="scientific">Bifidobacterium goeldii</name>
    <dbReference type="NCBI Taxonomy" id="2306975"/>
    <lineage>
        <taxon>Bacteria</taxon>
        <taxon>Bacillati</taxon>
        <taxon>Actinomycetota</taxon>
        <taxon>Actinomycetes</taxon>
        <taxon>Bifidobacteriales</taxon>
        <taxon>Bifidobacteriaceae</taxon>
        <taxon>Bifidobacterium</taxon>
    </lineage>
</organism>
<keyword evidence="5" id="KW-0175">Coiled coil</keyword>
<dbReference type="AlphaFoldDB" id="A0A430FMG9"/>
<evidence type="ECO:0000256" key="6">
    <source>
        <dbReference type="ARBA" id="ARBA00023306"/>
    </source>
</evidence>
<dbReference type="Proteomes" id="UP000287533">
    <property type="component" value="Unassembled WGS sequence"/>
</dbReference>
<comment type="subcellular location">
    <subcellularLocation>
        <location evidence="1">Cytoplasm</location>
    </subcellularLocation>
</comment>
<protein>
    <recommendedName>
        <fullName evidence="2">Cell wall synthesis protein Wag31</fullName>
    </recommendedName>
    <alternativeName>
        <fullName evidence="7">Antigen 84</fullName>
    </alternativeName>
</protein>
<gene>
    <name evidence="8" type="ORF">D2E25_0276</name>
</gene>
<reference evidence="8 9" key="1">
    <citation type="submission" date="2018-09" db="EMBL/GenBank/DDBJ databases">
        <title>Characterization of the phylogenetic diversity of five novel species belonging to the genus Bifidobacterium.</title>
        <authorList>
            <person name="Lugli G.A."/>
            <person name="Duranti S."/>
            <person name="Milani C."/>
        </authorList>
    </citation>
    <scope>NUCLEOTIDE SEQUENCE [LARGE SCALE GENOMIC DNA]</scope>
    <source>
        <strain evidence="8 9">2034B</strain>
    </source>
</reference>
<sequence>MKLLTPNDIHNATFTVHYLRGGYDTDQVDDLLDQAAATIAVLWAELQTYRNTI</sequence>
<dbReference type="GO" id="GO:0005737">
    <property type="term" value="C:cytoplasm"/>
    <property type="evidence" value="ECO:0007669"/>
    <property type="project" value="UniProtKB-SubCell"/>
</dbReference>
<dbReference type="Gene3D" id="6.10.250.660">
    <property type="match status" value="1"/>
</dbReference>
<dbReference type="GO" id="GO:0051301">
    <property type="term" value="P:cell division"/>
    <property type="evidence" value="ECO:0007669"/>
    <property type="project" value="UniProtKB-KW"/>
</dbReference>
<evidence type="ECO:0000313" key="9">
    <source>
        <dbReference type="Proteomes" id="UP000287533"/>
    </source>
</evidence>
<evidence type="ECO:0000256" key="2">
    <source>
        <dbReference type="ARBA" id="ARBA00018787"/>
    </source>
</evidence>
<comment type="caution">
    <text evidence="8">The sequence shown here is derived from an EMBL/GenBank/DDBJ whole genome shotgun (WGS) entry which is preliminary data.</text>
</comment>